<dbReference type="InterPro" id="IPR004942">
    <property type="entry name" value="Roadblock/LAMTOR2_dom"/>
</dbReference>
<dbReference type="SUPFAM" id="SSF103196">
    <property type="entry name" value="Roadblock/LC7 domain"/>
    <property type="match status" value="1"/>
</dbReference>
<dbReference type="Pfam" id="PF03259">
    <property type="entry name" value="Robl_LC7"/>
    <property type="match status" value="1"/>
</dbReference>
<dbReference type="Gene3D" id="3.30.450.30">
    <property type="entry name" value="Dynein light chain 2a, cytoplasmic"/>
    <property type="match status" value="1"/>
</dbReference>
<comment type="caution">
    <text evidence="2">The sequence shown here is derived from an EMBL/GenBank/DDBJ whole genome shotgun (WGS) entry which is preliminary data.</text>
</comment>
<name>A0A1L8CLT0_9PROT</name>
<dbReference type="Proteomes" id="UP000231632">
    <property type="component" value="Unassembled WGS sequence"/>
</dbReference>
<keyword evidence="3" id="KW-1185">Reference proteome</keyword>
<dbReference type="OrthoDB" id="5298456at2"/>
<gene>
    <name evidence="2" type="ORF">MMIC_P0822</name>
</gene>
<dbReference type="SMART" id="SM00960">
    <property type="entry name" value="Robl_LC7"/>
    <property type="match status" value="1"/>
</dbReference>
<dbReference type="EMBL" id="BDFD01000005">
    <property type="protein sequence ID" value="GAV19864.1"/>
    <property type="molecule type" value="Genomic_DNA"/>
</dbReference>
<protein>
    <submittedName>
        <fullName evidence="2">Roadblock/LC7 domain protein</fullName>
    </submittedName>
</protein>
<evidence type="ECO:0000259" key="1">
    <source>
        <dbReference type="SMART" id="SM00960"/>
    </source>
</evidence>
<evidence type="ECO:0000313" key="3">
    <source>
        <dbReference type="Proteomes" id="UP000231632"/>
    </source>
</evidence>
<evidence type="ECO:0000313" key="2">
    <source>
        <dbReference type="EMBL" id="GAV19864.1"/>
    </source>
</evidence>
<proteinExistence type="predicted"/>
<accession>A0A1L8CLT0</accession>
<feature type="domain" description="Roadblock/LAMTOR2" evidence="1">
    <location>
        <begin position="9"/>
        <end position="98"/>
    </location>
</feature>
<dbReference type="RefSeq" id="WP_072659193.1">
    <property type="nucleotide sequence ID" value="NZ_BDFD01000005.1"/>
</dbReference>
<organism evidence="2 3">
    <name type="scientific">Mariprofundus micogutta</name>
    <dbReference type="NCBI Taxonomy" id="1921010"/>
    <lineage>
        <taxon>Bacteria</taxon>
        <taxon>Pseudomonadati</taxon>
        <taxon>Pseudomonadota</taxon>
        <taxon>Candidatius Mariprofundia</taxon>
        <taxon>Mariprofundales</taxon>
        <taxon>Mariprofundaceae</taxon>
        <taxon>Mariprofundus</taxon>
    </lineage>
</organism>
<dbReference type="AlphaFoldDB" id="A0A1L8CLT0"/>
<reference evidence="2 3" key="1">
    <citation type="journal article" date="2017" name="Arch. Microbiol.">
        <title>Mariprofundus micogutta sp. nov., a novel iron-oxidizing zetaproteobacterium isolated from a deep-sea hydrothermal field at the Bayonnaise knoll of the Izu-Ogasawara arc, and a description of Mariprofundales ord. nov. and Zetaproteobacteria classis nov.</title>
        <authorList>
            <person name="Makita H."/>
            <person name="Tanaka E."/>
            <person name="Mitsunobu S."/>
            <person name="Miyazaki M."/>
            <person name="Nunoura T."/>
            <person name="Uematsu K."/>
            <person name="Takaki Y."/>
            <person name="Nishi S."/>
            <person name="Shimamura S."/>
            <person name="Takai K."/>
        </authorList>
    </citation>
    <scope>NUCLEOTIDE SEQUENCE [LARGE SCALE GENOMIC DNA]</scope>
    <source>
        <strain evidence="2 3">ET2</strain>
    </source>
</reference>
<sequence>MSDYKEACSKELSRLVERETHLDAALLCSVDGLPVAYASSVEIEADALSAMCSSMLSLGDALAIQGGDDNCIQVVTQSRGRTVALIHAGEDMLLGLMGSRELKLGMLLGHARKEVEVIVELINKSQHEEKQQEEEKAPSAERQPALLEELVKRVMQEAQER</sequence>
<dbReference type="STRING" id="1921010.MMIC_P0822"/>